<keyword evidence="3" id="KW-0813">Transport</keyword>
<organism evidence="6 7">
    <name type="scientific">Naegleria lovaniensis</name>
    <name type="common">Amoeba</name>
    <dbReference type="NCBI Taxonomy" id="51637"/>
    <lineage>
        <taxon>Eukaryota</taxon>
        <taxon>Discoba</taxon>
        <taxon>Heterolobosea</taxon>
        <taxon>Tetramitia</taxon>
        <taxon>Eutetramitia</taxon>
        <taxon>Vahlkampfiidae</taxon>
        <taxon>Naegleria</taxon>
    </lineage>
</organism>
<protein>
    <submittedName>
        <fullName evidence="6">Uncharacterized protein</fullName>
    </submittedName>
</protein>
<evidence type="ECO:0000256" key="4">
    <source>
        <dbReference type="ARBA" id="ARBA00023242"/>
    </source>
</evidence>
<comment type="caution">
    <text evidence="6">The sequence shown here is derived from an EMBL/GenBank/DDBJ whole genome shotgun (WGS) entry which is preliminary data.</text>
</comment>
<reference evidence="6 7" key="1">
    <citation type="journal article" date="2018" name="BMC Genomics">
        <title>The genome of Naegleria lovaniensis, the basis for a comparative approach to unravel pathogenicity factors of the human pathogenic amoeba N. fowleri.</title>
        <authorList>
            <person name="Liechti N."/>
            <person name="Schurch N."/>
            <person name="Bruggmann R."/>
            <person name="Wittwer M."/>
        </authorList>
    </citation>
    <scope>NUCLEOTIDE SEQUENCE [LARGE SCALE GENOMIC DNA]</scope>
    <source>
        <strain evidence="6 7">ATCC 30569</strain>
    </source>
</reference>
<accession>A0AA88KS36</accession>
<sequence length="1317" mass="151896">MLSSNQGLMFGLGEHVVQSTSSERTILKQQVRECLREFSRTQSKEADAFLQEFKKRDDAWEILFDILLMDFNQQRMMNSIPQDENERFICSHLIYMKMLYSYQSFDVKIMEWVRCSLLKSIALFYNRYLLSGKSSDKLVTRRLLLALAMFSLYSILANNTDLEQTDIFADTFRYNSHATNNNNLVIFDIGNSIQNLQTFDSNTLFNALNGNGSFTITMSIMEPALEWFSLMLEQMESVNVFENSEQAELKKEFKKMEEKLLTFVSNILMLPLDGKEKYNYFVNLKINAISILKNWVVFGISPKFIYQNDTLLQILYSIISTRNIELFFPTMECVNEIFNIYINSKHIGVIKKYLGLTVSELKPIFEQHSVNLSNETSYAVCREIIKLCVTLGDKGTEWLVNMDAIRYVSTHCMIPSGLTIVDEKAKQFLAMSVYFTSVPNISLAEAMHAFWYHLQNCEIDFVRIGTLDPTLSVLPELQHAVSSQFRVELIEYFKPLLENTIAQGVDDSVKYMGLITTNREELDTFRDSTREVFVSGYYILREEAMHVCEEKLLTLERRGLIQQLTQYMTSLPSLFSSNECEYHIGQFAQLLVSTLPDFGLLESIFYSLNSFGDMIRSQEAAKYFGSFFSMFNSLQTCWDLIEKALFEKVIVGMQLSSFAHVKKPSSIFSKLESHVAIPIWKSMMQLIDRFSAIIAQSGENAIIWCINFTVNSITGFKNALKAEYSMSNQKRDNNVKALMHMSAASFSSLCEQVSSPSKAENTSTTLLRDLVLSMHDGHLLDQFEQSVSQKIYKGLSHIIVALSQFPSTQEHLLQLLLKNIVTNIERLLTERQNSLTEPILGDVYENEKSLQTSIALHFEIRKIKSLLYAFDTTRSCEEQNDDSILTIMLKLFDNILHYTVQILYLFVKKPSMTNTNDVSLYLSNHWGRYIDQHLICNHISDLWKVMITTVGCKNPLTYPFLHKVLLISCQFFCFGKVIGIEQAVDENQLLNELQLMSSHEEPSMNAITQQLQRYFVECQPYAYMLDVIGILFADMKDPPFPQTFMTYFTPIFVLSYNLSSSNIFENRLEWMKNKRKIMEEYSPYLRGHFSEDERGDLLIALFRLFNFTWTLYPENYLTNSLHHYFLEDLVLKLIESHIGGGLDSSQNGAKSVSNYISTFVFTFSQLLSLDNRQEGVFLRESHNEIIKNYAFHLIPLLLKYILLTDNTNVSQMHKTLYGFFTYNKMYFVTCAVNFVMGHGEIQQLITHRVLSPKDLTDFSTKLTTTSTHTTLALRNTIKDFQEVIAKAINLLKHGNVSSLTNAQESDSDLQIRSLLDH</sequence>
<dbReference type="GeneID" id="68099264"/>
<comment type="subcellular location">
    <subcellularLocation>
        <location evidence="1">Nucleus</location>
    </subcellularLocation>
</comment>
<dbReference type="InterPro" id="IPR051345">
    <property type="entry name" value="Importin_beta-like_NTR"/>
</dbReference>
<feature type="coiled-coil region" evidence="5">
    <location>
        <begin position="232"/>
        <end position="259"/>
    </location>
</feature>
<dbReference type="Proteomes" id="UP000816034">
    <property type="component" value="Unassembled WGS sequence"/>
</dbReference>
<dbReference type="PANTHER" id="PTHR12363:SF33">
    <property type="entry name" value="IMPORTIN-13"/>
    <property type="match status" value="1"/>
</dbReference>
<evidence type="ECO:0000256" key="1">
    <source>
        <dbReference type="ARBA" id="ARBA00004123"/>
    </source>
</evidence>
<dbReference type="RefSeq" id="XP_044555173.1">
    <property type="nucleotide sequence ID" value="XM_044696712.1"/>
</dbReference>
<keyword evidence="4" id="KW-0539">Nucleus</keyword>
<keyword evidence="5" id="KW-0175">Coiled coil</keyword>
<comment type="similarity">
    <text evidence="2">Belongs to the importin beta family.</text>
</comment>
<evidence type="ECO:0000313" key="6">
    <source>
        <dbReference type="EMBL" id="KAG2393279.1"/>
    </source>
</evidence>
<dbReference type="EMBL" id="PYSW02000002">
    <property type="protein sequence ID" value="KAG2393279.1"/>
    <property type="molecule type" value="Genomic_DNA"/>
</dbReference>
<dbReference type="SUPFAM" id="SSF48371">
    <property type="entry name" value="ARM repeat"/>
    <property type="match status" value="1"/>
</dbReference>
<name>A0AA88KS36_NAELO</name>
<gene>
    <name evidence="6" type="ORF">C9374_006810</name>
</gene>
<dbReference type="GO" id="GO:0005634">
    <property type="term" value="C:nucleus"/>
    <property type="evidence" value="ECO:0007669"/>
    <property type="project" value="UniProtKB-SubCell"/>
</dbReference>
<dbReference type="GO" id="GO:0005737">
    <property type="term" value="C:cytoplasm"/>
    <property type="evidence" value="ECO:0007669"/>
    <property type="project" value="TreeGrafter"/>
</dbReference>
<dbReference type="GO" id="GO:0006606">
    <property type="term" value="P:protein import into nucleus"/>
    <property type="evidence" value="ECO:0007669"/>
    <property type="project" value="TreeGrafter"/>
</dbReference>
<evidence type="ECO:0000256" key="5">
    <source>
        <dbReference type="SAM" id="Coils"/>
    </source>
</evidence>
<proteinExistence type="inferred from homology"/>
<keyword evidence="7" id="KW-1185">Reference proteome</keyword>
<evidence type="ECO:0000256" key="2">
    <source>
        <dbReference type="ARBA" id="ARBA00007991"/>
    </source>
</evidence>
<dbReference type="InterPro" id="IPR016024">
    <property type="entry name" value="ARM-type_fold"/>
</dbReference>
<evidence type="ECO:0000313" key="7">
    <source>
        <dbReference type="Proteomes" id="UP000816034"/>
    </source>
</evidence>
<dbReference type="PANTHER" id="PTHR12363">
    <property type="entry name" value="TRANSPORTIN 3 AND IMPORTIN 13"/>
    <property type="match status" value="1"/>
</dbReference>
<evidence type="ECO:0000256" key="3">
    <source>
        <dbReference type="ARBA" id="ARBA00022448"/>
    </source>
</evidence>